<dbReference type="EMBL" id="GL732528">
    <property type="protein sequence ID" value="EFX87208.1"/>
    <property type="molecule type" value="Genomic_DNA"/>
</dbReference>
<keyword evidence="1" id="KW-0732">Signal</keyword>
<dbReference type="AlphaFoldDB" id="E9FZT2"/>
<name>E9FZT2_DAPPU</name>
<dbReference type="HOGENOM" id="CLU_1225900_0_0_1"/>
<sequence>MASRLIFAIAAVVAVLSLCCEASPSHKLEDMKEAEQLHWNKTITKMVNSTSRLADKVESVLNRTADTVFTAANMVGGVAGGLTAIVGEKLIEGSNKWTELKNKTAQRMANTRAKMDAAKQKIHDKLSAGVEKLVEKGNQLVNFAVGIVGQVVGKVTDTVQGAKSKVQEHKLEKNARISFVPLSTKLSTLSARIVHPARPTPVAQVVVREENATTTQSSVSQSTYSY</sequence>
<dbReference type="InParanoid" id="E9FZT2"/>
<dbReference type="Proteomes" id="UP000000305">
    <property type="component" value="Unassembled WGS sequence"/>
</dbReference>
<evidence type="ECO:0000313" key="2">
    <source>
        <dbReference type="EMBL" id="EFX87208.1"/>
    </source>
</evidence>
<dbReference type="OrthoDB" id="6363168at2759"/>
<organism evidence="2 3">
    <name type="scientific">Daphnia pulex</name>
    <name type="common">Water flea</name>
    <dbReference type="NCBI Taxonomy" id="6669"/>
    <lineage>
        <taxon>Eukaryota</taxon>
        <taxon>Metazoa</taxon>
        <taxon>Ecdysozoa</taxon>
        <taxon>Arthropoda</taxon>
        <taxon>Crustacea</taxon>
        <taxon>Branchiopoda</taxon>
        <taxon>Diplostraca</taxon>
        <taxon>Cladocera</taxon>
        <taxon>Anomopoda</taxon>
        <taxon>Daphniidae</taxon>
        <taxon>Daphnia</taxon>
    </lineage>
</organism>
<feature type="signal peptide" evidence="1">
    <location>
        <begin position="1"/>
        <end position="22"/>
    </location>
</feature>
<keyword evidence="3" id="KW-1185">Reference proteome</keyword>
<gene>
    <name evidence="2" type="ORF">DAPPUDRAFT_221836</name>
</gene>
<evidence type="ECO:0000313" key="3">
    <source>
        <dbReference type="Proteomes" id="UP000000305"/>
    </source>
</evidence>
<accession>E9FZT2</accession>
<feature type="chain" id="PRO_5003236547" evidence="1">
    <location>
        <begin position="23"/>
        <end position="226"/>
    </location>
</feature>
<proteinExistence type="predicted"/>
<reference evidence="2 3" key="1">
    <citation type="journal article" date="2011" name="Science">
        <title>The ecoresponsive genome of Daphnia pulex.</title>
        <authorList>
            <person name="Colbourne J.K."/>
            <person name="Pfrender M.E."/>
            <person name="Gilbert D."/>
            <person name="Thomas W.K."/>
            <person name="Tucker A."/>
            <person name="Oakley T.H."/>
            <person name="Tokishita S."/>
            <person name="Aerts A."/>
            <person name="Arnold G.J."/>
            <person name="Basu M.K."/>
            <person name="Bauer D.J."/>
            <person name="Caceres C.E."/>
            <person name="Carmel L."/>
            <person name="Casola C."/>
            <person name="Choi J.H."/>
            <person name="Detter J.C."/>
            <person name="Dong Q."/>
            <person name="Dusheyko S."/>
            <person name="Eads B.D."/>
            <person name="Frohlich T."/>
            <person name="Geiler-Samerotte K.A."/>
            <person name="Gerlach D."/>
            <person name="Hatcher P."/>
            <person name="Jogdeo S."/>
            <person name="Krijgsveld J."/>
            <person name="Kriventseva E.V."/>
            <person name="Kultz D."/>
            <person name="Laforsch C."/>
            <person name="Lindquist E."/>
            <person name="Lopez J."/>
            <person name="Manak J.R."/>
            <person name="Muller J."/>
            <person name="Pangilinan J."/>
            <person name="Patwardhan R.P."/>
            <person name="Pitluck S."/>
            <person name="Pritham E.J."/>
            <person name="Rechtsteiner A."/>
            <person name="Rho M."/>
            <person name="Rogozin I.B."/>
            <person name="Sakarya O."/>
            <person name="Salamov A."/>
            <person name="Schaack S."/>
            <person name="Shapiro H."/>
            <person name="Shiga Y."/>
            <person name="Skalitzky C."/>
            <person name="Smith Z."/>
            <person name="Souvorov A."/>
            <person name="Sung W."/>
            <person name="Tang Z."/>
            <person name="Tsuchiya D."/>
            <person name="Tu H."/>
            <person name="Vos H."/>
            <person name="Wang M."/>
            <person name="Wolf Y.I."/>
            <person name="Yamagata H."/>
            <person name="Yamada T."/>
            <person name="Ye Y."/>
            <person name="Shaw J.R."/>
            <person name="Andrews J."/>
            <person name="Crease T.J."/>
            <person name="Tang H."/>
            <person name="Lucas S.M."/>
            <person name="Robertson H.M."/>
            <person name="Bork P."/>
            <person name="Koonin E.V."/>
            <person name="Zdobnov E.M."/>
            <person name="Grigoriev I.V."/>
            <person name="Lynch M."/>
            <person name="Boore J.L."/>
        </authorList>
    </citation>
    <scope>NUCLEOTIDE SEQUENCE [LARGE SCALE GENOMIC DNA]</scope>
</reference>
<protein>
    <submittedName>
        <fullName evidence="2">Uncharacterized protein</fullName>
    </submittedName>
</protein>
<evidence type="ECO:0000256" key="1">
    <source>
        <dbReference type="SAM" id="SignalP"/>
    </source>
</evidence>
<dbReference type="KEGG" id="dpx:DAPPUDRAFT_221836"/>